<comment type="caution">
    <text evidence="4">The sequence shown here is derived from an EMBL/GenBank/DDBJ whole genome shotgun (WGS) entry which is preliminary data.</text>
</comment>
<name>A0A415PP77_9FIRM</name>
<dbReference type="InterPro" id="IPR052713">
    <property type="entry name" value="FeoA"/>
</dbReference>
<keyword evidence="5" id="KW-1185">Reference proteome</keyword>
<dbReference type="GO" id="GO:0046914">
    <property type="term" value="F:transition metal ion binding"/>
    <property type="evidence" value="ECO:0007669"/>
    <property type="project" value="InterPro"/>
</dbReference>
<dbReference type="Gene3D" id="2.30.30.90">
    <property type="match status" value="1"/>
</dbReference>
<dbReference type="AlphaFoldDB" id="A0A415PP77"/>
<dbReference type="RefSeq" id="WP_022420338.1">
    <property type="nucleotide sequence ID" value="NZ_CAUFDR010000085.1"/>
</dbReference>
<gene>
    <name evidence="4" type="ORF">DWZ83_02620</name>
    <name evidence="3" type="ORF">KHZ85_05970</name>
</gene>
<organism evidence="4 5">
    <name type="scientific">Amedibacillus dolichus</name>
    <dbReference type="NCBI Taxonomy" id="31971"/>
    <lineage>
        <taxon>Bacteria</taxon>
        <taxon>Bacillati</taxon>
        <taxon>Bacillota</taxon>
        <taxon>Erysipelotrichia</taxon>
        <taxon>Erysipelotrichales</taxon>
        <taxon>Erysipelotrichaceae</taxon>
        <taxon>Amedibacillus</taxon>
    </lineage>
</organism>
<evidence type="ECO:0000256" key="1">
    <source>
        <dbReference type="ARBA" id="ARBA00023004"/>
    </source>
</evidence>
<reference evidence="4 5" key="1">
    <citation type="submission" date="2018-08" db="EMBL/GenBank/DDBJ databases">
        <title>A genome reference for cultivated species of the human gut microbiota.</title>
        <authorList>
            <person name="Zou Y."/>
            <person name="Xue W."/>
            <person name="Luo G."/>
        </authorList>
    </citation>
    <scope>NUCLEOTIDE SEQUENCE [LARGE SCALE GENOMIC DNA]</scope>
    <source>
        <strain evidence="4 5">AF35-6BH</strain>
    </source>
</reference>
<evidence type="ECO:0000313" key="3">
    <source>
        <dbReference type="EMBL" id="MBS4884295.1"/>
    </source>
</evidence>
<dbReference type="InterPro" id="IPR008988">
    <property type="entry name" value="Transcriptional_repressor_C"/>
</dbReference>
<evidence type="ECO:0000259" key="2">
    <source>
        <dbReference type="SMART" id="SM00899"/>
    </source>
</evidence>
<dbReference type="InterPro" id="IPR007167">
    <property type="entry name" value="Fe-transptr_FeoA-like"/>
</dbReference>
<dbReference type="SMART" id="SM00899">
    <property type="entry name" value="FeoA"/>
    <property type="match status" value="1"/>
</dbReference>
<dbReference type="InterPro" id="IPR038157">
    <property type="entry name" value="FeoA_core_dom"/>
</dbReference>
<keyword evidence="1" id="KW-0408">Iron</keyword>
<reference evidence="3" key="2">
    <citation type="submission" date="2021-02" db="EMBL/GenBank/DDBJ databases">
        <title>Infant gut strain persistence is associated with maternal origin, phylogeny, and functional potential including surface adhesion and iron acquisition.</title>
        <authorList>
            <person name="Lou Y.C."/>
        </authorList>
    </citation>
    <scope>NUCLEOTIDE SEQUENCE</scope>
    <source>
        <strain evidence="3">L3_108_103G1_dasL3_108_103G1_concoct_2</strain>
    </source>
</reference>
<protein>
    <submittedName>
        <fullName evidence="3">FeoA domain-containing protein</fullName>
    </submittedName>
    <submittedName>
        <fullName evidence="4">Iron transporter FeoA</fullName>
    </submittedName>
</protein>
<dbReference type="SUPFAM" id="SSF50037">
    <property type="entry name" value="C-terminal domain of transcriptional repressors"/>
    <property type="match status" value="1"/>
</dbReference>
<dbReference type="PANTHER" id="PTHR42954:SF2">
    <property type="entry name" value="FE(2+) TRANSPORT PROTEIN A"/>
    <property type="match status" value="1"/>
</dbReference>
<dbReference type="Proteomes" id="UP000284868">
    <property type="component" value="Unassembled WGS sequence"/>
</dbReference>
<dbReference type="EMBL" id="JAGZMZ010000012">
    <property type="protein sequence ID" value="MBS4884295.1"/>
    <property type="molecule type" value="Genomic_DNA"/>
</dbReference>
<evidence type="ECO:0000313" key="4">
    <source>
        <dbReference type="EMBL" id="RHM14540.1"/>
    </source>
</evidence>
<dbReference type="EMBL" id="QRPK01000007">
    <property type="protein sequence ID" value="RHM14540.1"/>
    <property type="molecule type" value="Genomic_DNA"/>
</dbReference>
<evidence type="ECO:0000313" key="5">
    <source>
        <dbReference type="Proteomes" id="UP000284868"/>
    </source>
</evidence>
<dbReference type="Proteomes" id="UP000753219">
    <property type="component" value="Unassembled WGS sequence"/>
</dbReference>
<dbReference type="OrthoDB" id="9811076at2"/>
<proteinExistence type="predicted"/>
<accession>A0A415PP77</accession>
<dbReference type="PANTHER" id="PTHR42954">
    <property type="entry name" value="FE(2+) TRANSPORT PROTEIN A"/>
    <property type="match status" value="1"/>
</dbReference>
<dbReference type="Pfam" id="PF04023">
    <property type="entry name" value="FeoA"/>
    <property type="match status" value="1"/>
</dbReference>
<sequence>MMLHEIKKKQWGKIIDIHLPPSEIQRLFSYGIYVGSYIQKCYVAPLGDPIAFYVNGAQLFLRKQDCEHILVEEMQ</sequence>
<feature type="domain" description="Ferrous iron transporter FeoA-like" evidence="2">
    <location>
        <begin position="1"/>
        <end position="73"/>
    </location>
</feature>